<dbReference type="GO" id="GO:0030234">
    <property type="term" value="F:enzyme regulator activity"/>
    <property type="evidence" value="ECO:0007669"/>
    <property type="project" value="UniProtKB-UniRule"/>
</dbReference>
<comment type="function">
    <text evidence="7">Regulatory subunit of the dolichol-phosphate mannose (DPM) synthase complex; essential for the ER localization.</text>
</comment>
<dbReference type="InterPro" id="IPR009914">
    <property type="entry name" value="DPM2"/>
</dbReference>
<accession>A0A9P3GBH9</accession>
<keyword evidence="4 7" id="KW-0256">Endoplasmic reticulum</keyword>
<dbReference type="GO" id="GO:0006506">
    <property type="term" value="P:GPI anchor biosynthetic process"/>
    <property type="evidence" value="ECO:0007669"/>
    <property type="project" value="TreeGrafter"/>
</dbReference>
<evidence type="ECO:0000256" key="1">
    <source>
        <dbReference type="ARBA" id="ARBA00004477"/>
    </source>
</evidence>
<protein>
    <recommendedName>
        <fullName evidence="7">Dolichol phosphate-mannose biosynthesis regulatory protein</fullName>
    </recommendedName>
</protein>
<comment type="subcellular location">
    <subcellularLocation>
        <location evidence="1 7">Endoplasmic reticulum membrane</location>
        <topology evidence="1 7">Multi-pass membrane protein</topology>
    </subcellularLocation>
</comment>
<evidence type="ECO:0000256" key="5">
    <source>
        <dbReference type="ARBA" id="ARBA00022989"/>
    </source>
</evidence>
<dbReference type="PANTHER" id="PTHR15039:SF11">
    <property type="entry name" value="DOLICHOL PHOSPHATE-MANNOSE BIOSYNTHESIS REGULATORY PROTEIN"/>
    <property type="match status" value="1"/>
</dbReference>
<evidence type="ECO:0000313" key="8">
    <source>
        <dbReference type="EMBL" id="GJE90814.1"/>
    </source>
</evidence>
<reference evidence="8 9" key="1">
    <citation type="submission" date="2021-08" db="EMBL/GenBank/DDBJ databases">
        <title>Draft Genome Sequence of Phanerochaete sordida strain YK-624.</title>
        <authorList>
            <person name="Mori T."/>
            <person name="Dohra H."/>
            <person name="Suzuki T."/>
            <person name="Kawagishi H."/>
            <person name="Hirai H."/>
        </authorList>
    </citation>
    <scope>NUCLEOTIDE SEQUENCE [LARGE SCALE GENOMIC DNA]</scope>
    <source>
        <strain evidence="8 9">YK-624</strain>
    </source>
</reference>
<keyword evidence="3 7" id="KW-0812">Transmembrane</keyword>
<evidence type="ECO:0000256" key="6">
    <source>
        <dbReference type="ARBA" id="ARBA00023136"/>
    </source>
</evidence>
<comment type="similarity">
    <text evidence="2 7">Belongs to the DPM2 family.</text>
</comment>
<feature type="transmembrane region" description="Helical" evidence="7">
    <location>
        <begin position="7"/>
        <end position="28"/>
    </location>
</feature>
<evidence type="ECO:0000313" key="9">
    <source>
        <dbReference type="Proteomes" id="UP000703269"/>
    </source>
</evidence>
<dbReference type="OrthoDB" id="311279at2759"/>
<sequence>MGMSDKSLGALMLSAAAAAFGYYTIWTILLPFFDASSPVHQWFPSREWAVRIPAFILVVGLSAIGMLLGFKVIQDHSRTRENGAHMGLKRPLK</sequence>
<dbReference type="Pfam" id="PF07297">
    <property type="entry name" value="DPM2"/>
    <property type="match status" value="1"/>
</dbReference>
<comment type="subunit">
    <text evidence="7">Component of the dolichol-phosphate mannose (DPM) synthase complex.</text>
</comment>
<evidence type="ECO:0000256" key="4">
    <source>
        <dbReference type="ARBA" id="ARBA00022824"/>
    </source>
</evidence>
<evidence type="ECO:0000256" key="7">
    <source>
        <dbReference type="RuleBase" id="RU365084"/>
    </source>
</evidence>
<name>A0A9P3GBH9_9APHY</name>
<evidence type="ECO:0000256" key="3">
    <source>
        <dbReference type="ARBA" id="ARBA00022692"/>
    </source>
</evidence>
<proteinExistence type="inferred from homology"/>
<dbReference type="Proteomes" id="UP000703269">
    <property type="component" value="Unassembled WGS sequence"/>
</dbReference>
<dbReference type="PANTHER" id="PTHR15039">
    <property type="entry name" value="DOLICHOL PHOSPHATE-MANNOSE BIOSYNTHESIS REGULATORY PROTEIN"/>
    <property type="match status" value="1"/>
</dbReference>
<comment type="pathway">
    <text evidence="7">Protein modification; protein glycosylation.</text>
</comment>
<dbReference type="GO" id="GO:0180047">
    <property type="term" value="P:dolichol phosphate mannose biosynthetic process"/>
    <property type="evidence" value="ECO:0007669"/>
    <property type="project" value="InterPro"/>
</dbReference>
<comment type="caution">
    <text evidence="8">The sequence shown here is derived from an EMBL/GenBank/DDBJ whole genome shotgun (WGS) entry which is preliminary data.</text>
</comment>
<organism evidence="8 9">
    <name type="scientific">Phanerochaete sordida</name>
    <dbReference type="NCBI Taxonomy" id="48140"/>
    <lineage>
        <taxon>Eukaryota</taxon>
        <taxon>Fungi</taxon>
        <taxon>Dikarya</taxon>
        <taxon>Basidiomycota</taxon>
        <taxon>Agaricomycotina</taxon>
        <taxon>Agaricomycetes</taxon>
        <taxon>Polyporales</taxon>
        <taxon>Phanerochaetaceae</taxon>
        <taxon>Phanerochaete</taxon>
    </lineage>
</organism>
<dbReference type="AlphaFoldDB" id="A0A9P3GBH9"/>
<keyword evidence="5 7" id="KW-1133">Transmembrane helix</keyword>
<evidence type="ECO:0000256" key="2">
    <source>
        <dbReference type="ARBA" id="ARBA00005478"/>
    </source>
</evidence>
<keyword evidence="6 7" id="KW-0472">Membrane</keyword>
<dbReference type="GO" id="GO:0033185">
    <property type="term" value="C:dolichol-phosphate-mannose synthase complex"/>
    <property type="evidence" value="ECO:0007669"/>
    <property type="project" value="TreeGrafter"/>
</dbReference>
<gene>
    <name evidence="8" type="ORF">PsYK624_069580</name>
</gene>
<dbReference type="GO" id="GO:0005789">
    <property type="term" value="C:endoplasmic reticulum membrane"/>
    <property type="evidence" value="ECO:0007669"/>
    <property type="project" value="UniProtKB-SubCell"/>
</dbReference>
<keyword evidence="9" id="KW-1185">Reference proteome</keyword>
<dbReference type="EMBL" id="BPQB01000018">
    <property type="protein sequence ID" value="GJE90814.1"/>
    <property type="molecule type" value="Genomic_DNA"/>
</dbReference>
<feature type="transmembrane region" description="Helical" evidence="7">
    <location>
        <begin position="48"/>
        <end position="70"/>
    </location>
</feature>